<dbReference type="InterPro" id="IPR007466">
    <property type="entry name" value="Peptidyl-Arg-deiminase_porph"/>
</dbReference>
<feature type="signal peptide" evidence="2">
    <location>
        <begin position="1"/>
        <end position="26"/>
    </location>
</feature>
<evidence type="ECO:0000313" key="4">
    <source>
        <dbReference type="Proteomes" id="UP001219956"/>
    </source>
</evidence>
<sequence>MKRRHFLGYSAASLLAGTLGCSTLFAGTPTHAANPTGWRVPDQGEPHAATLPAFAAGYINFYVCNGAVIAPQFGDTRADYYCRDALRDAIAGGGGIHGLTQQQPA</sequence>
<dbReference type="EMBL" id="JAQQLF010000010">
    <property type="protein sequence ID" value="MDC7717512.1"/>
    <property type="molecule type" value="Genomic_DNA"/>
</dbReference>
<dbReference type="RefSeq" id="WP_272751824.1">
    <property type="nucleotide sequence ID" value="NZ_JAQQLF010000010.1"/>
</dbReference>
<gene>
    <name evidence="3" type="ORF">PQU95_09835</name>
</gene>
<feature type="chain" id="PRO_5047373112" evidence="2">
    <location>
        <begin position="27"/>
        <end position="105"/>
    </location>
</feature>
<dbReference type="Proteomes" id="UP001219956">
    <property type="component" value="Unassembled WGS sequence"/>
</dbReference>
<dbReference type="Gene3D" id="3.75.10.10">
    <property type="entry name" value="L-arginine/glycine Amidinotransferase, Chain A"/>
    <property type="match status" value="1"/>
</dbReference>
<reference evidence="3 4" key="1">
    <citation type="submission" date="2023-01" db="EMBL/GenBank/DDBJ databases">
        <title>Novel species of the genus Vogesella isolated from rivers.</title>
        <authorList>
            <person name="Lu H."/>
        </authorList>
    </citation>
    <scope>NUCLEOTIDE SEQUENCE [LARGE SCALE GENOMIC DNA]</scope>
    <source>
        <strain evidence="3 4">DC21W</strain>
    </source>
</reference>
<dbReference type="SUPFAM" id="SSF55909">
    <property type="entry name" value="Pentein"/>
    <property type="match status" value="1"/>
</dbReference>
<proteinExistence type="predicted"/>
<accession>A0ABT5IYH2</accession>
<evidence type="ECO:0000256" key="1">
    <source>
        <dbReference type="ARBA" id="ARBA00022801"/>
    </source>
</evidence>
<name>A0ABT5IYH2_9NEIS</name>
<organism evidence="3 4">
    <name type="scientific">Vogesella aquatica</name>
    <dbReference type="NCBI Taxonomy" id="2984206"/>
    <lineage>
        <taxon>Bacteria</taxon>
        <taxon>Pseudomonadati</taxon>
        <taxon>Pseudomonadota</taxon>
        <taxon>Betaproteobacteria</taxon>
        <taxon>Neisseriales</taxon>
        <taxon>Chromobacteriaceae</taxon>
        <taxon>Vogesella</taxon>
    </lineage>
</organism>
<keyword evidence="2" id="KW-0732">Signal</keyword>
<dbReference type="PROSITE" id="PS51257">
    <property type="entry name" value="PROKAR_LIPOPROTEIN"/>
    <property type="match status" value="1"/>
</dbReference>
<keyword evidence="1" id="KW-0378">Hydrolase</keyword>
<evidence type="ECO:0000313" key="3">
    <source>
        <dbReference type="EMBL" id="MDC7717512.1"/>
    </source>
</evidence>
<evidence type="ECO:0000256" key="2">
    <source>
        <dbReference type="SAM" id="SignalP"/>
    </source>
</evidence>
<dbReference type="Pfam" id="PF04371">
    <property type="entry name" value="PAD_porph"/>
    <property type="match status" value="1"/>
</dbReference>
<keyword evidence="4" id="KW-1185">Reference proteome</keyword>
<comment type="caution">
    <text evidence="3">The sequence shown here is derived from an EMBL/GenBank/DDBJ whole genome shotgun (WGS) entry which is preliminary data.</text>
</comment>
<protein>
    <submittedName>
        <fullName evidence="3">Agmatine deiminase family protein</fullName>
    </submittedName>
</protein>